<reference evidence="2" key="3">
    <citation type="submission" date="2020-09" db="EMBL/GenBank/DDBJ databases">
        <title>Pseudomonas syringae pv. eriobotryae genome sequence causing loquat canker disease.</title>
        <authorList>
            <person name="Fukuda S."/>
            <person name="Tashiro H."/>
            <person name="Nagano Y."/>
        </authorList>
    </citation>
    <scope>NUCLEOTIDE SEQUENCE</scope>
    <source>
        <strain evidence="2">AM001</strain>
    </source>
</reference>
<dbReference type="PROSITE" id="PS50943">
    <property type="entry name" value="HTH_CROC1"/>
    <property type="match status" value="1"/>
</dbReference>
<accession>A0A0P9Q8Y1</accession>
<dbReference type="PATRIC" id="fig|129137.4.peg.2947"/>
<evidence type="ECO:0000313" key="3">
    <source>
        <dbReference type="EMBL" id="KPX20981.1"/>
    </source>
</evidence>
<evidence type="ECO:0000313" key="7">
    <source>
        <dbReference type="Proteomes" id="UP000272627"/>
    </source>
</evidence>
<dbReference type="EMBL" id="BMZW01000049">
    <property type="protein sequence ID" value="GFZ62730.1"/>
    <property type="molecule type" value="Genomic_DNA"/>
</dbReference>
<dbReference type="Proteomes" id="UP000630864">
    <property type="component" value="Unassembled WGS sequence"/>
</dbReference>
<proteinExistence type="predicted"/>
<dbReference type="Proteomes" id="UP000272627">
    <property type="component" value="Unassembled WGS sequence"/>
</dbReference>
<evidence type="ECO:0000259" key="1">
    <source>
        <dbReference type="PROSITE" id="PS50943"/>
    </source>
</evidence>
<dbReference type="EMBL" id="RBOA01000116">
    <property type="protein sequence ID" value="RMM02431.1"/>
    <property type="molecule type" value="Genomic_DNA"/>
</dbReference>
<evidence type="ECO:0000313" key="2">
    <source>
        <dbReference type="EMBL" id="GFZ62730.1"/>
    </source>
</evidence>
<evidence type="ECO:0000313" key="4">
    <source>
        <dbReference type="EMBL" id="RMM02431.1"/>
    </source>
</evidence>
<evidence type="ECO:0000313" key="5">
    <source>
        <dbReference type="EMBL" id="RMO62550.1"/>
    </source>
</evidence>
<dbReference type="Proteomes" id="UP000050490">
    <property type="component" value="Unassembled WGS sequence"/>
</dbReference>
<dbReference type="RefSeq" id="WP_057422434.1">
    <property type="nucleotide sequence ID" value="NZ_BMZW01000049.1"/>
</dbReference>
<feature type="domain" description="HTH cro/C1-type" evidence="1">
    <location>
        <begin position="11"/>
        <end position="63"/>
    </location>
</feature>
<keyword evidence="3" id="KW-0808">Transferase</keyword>
<name>A0A0P9Q8Y1_PSEA0</name>
<sequence length="160" mass="17381">MSLKTEIAATLRAVRQQKQVSYENLAGGSMRTTIGYLERAEAGVTLDKLADIARALDFNLVTLIALCIASQERLQAETVLQEATLELQSFLAAGGAELIQSQFEGGKLIQRVAGKPLKSHNRDAVLGLKAQGKTPPEVVKILGLSRTTVNRYWQQETSGE</sequence>
<dbReference type="SUPFAM" id="SSF47413">
    <property type="entry name" value="lambda repressor-like DNA-binding domains"/>
    <property type="match status" value="1"/>
</dbReference>
<dbReference type="Proteomes" id="UP000275613">
    <property type="component" value="Unassembled WGS sequence"/>
</dbReference>
<reference evidence="7 8" key="2">
    <citation type="submission" date="2018-08" db="EMBL/GenBank/DDBJ databases">
        <title>Recombination of ecologically and evolutionarily significant loci maintains genetic cohesion in the Pseudomonas syringae species complex.</title>
        <authorList>
            <person name="Dillon M."/>
            <person name="Thakur S."/>
            <person name="Almeida R.N.D."/>
            <person name="Weir B.S."/>
            <person name="Guttman D.S."/>
        </authorList>
    </citation>
    <scope>NUCLEOTIDE SEQUENCE [LARGE SCALE GENOMIC DNA]</scope>
    <source>
        <strain evidence="5 8">ICMP 4316</strain>
        <strain evidence="4 7">ICMP 8636</strain>
    </source>
</reference>
<dbReference type="GO" id="GO:0016740">
    <property type="term" value="F:transferase activity"/>
    <property type="evidence" value="ECO:0007669"/>
    <property type="project" value="UniProtKB-KW"/>
</dbReference>
<evidence type="ECO:0000313" key="6">
    <source>
        <dbReference type="Proteomes" id="UP000050490"/>
    </source>
</evidence>
<gene>
    <name evidence="3" type="ORF">ALO70_200086</name>
    <name evidence="5" type="ORF">ALQ39_00965</name>
    <name evidence="4" type="ORF">ALQ86_03695</name>
    <name evidence="2" type="ORF">PSE10A_52410</name>
</gene>
<reference evidence="3 6" key="1">
    <citation type="submission" date="2015-09" db="EMBL/GenBank/DDBJ databases">
        <title>Genome announcement of multiple Pseudomonas syringae strains.</title>
        <authorList>
            <person name="Thakur S."/>
            <person name="Wang P.W."/>
            <person name="Gong Y."/>
            <person name="Weir B.S."/>
            <person name="Guttman D.S."/>
        </authorList>
    </citation>
    <scope>NUCLEOTIDE SEQUENCE [LARGE SCALE GENOMIC DNA]</scope>
    <source>
        <strain evidence="3 6">ICMP4455</strain>
    </source>
</reference>
<organism evidence="3 6">
    <name type="scientific">Pseudomonas amygdali pv. eriobotryae</name>
    <dbReference type="NCBI Taxonomy" id="129137"/>
    <lineage>
        <taxon>Bacteria</taxon>
        <taxon>Pseudomonadati</taxon>
        <taxon>Pseudomonadota</taxon>
        <taxon>Gammaproteobacteria</taxon>
        <taxon>Pseudomonadales</taxon>
        <taxon>Pseudomonadaceae</taxon>
        <taxon>Pseudomonas</taxon>
        <taxon>Pseudomonas amygdali</taxon>
    </lineage>
</organism>
<dbReference type="GO" id="GO:0003677">
    <property type="term" value="F:DNA binding"/>
    <property type="evidence" value="ECO:0007669"/>
    <property type="project" value="InterPro"/>
</dbReference>
<protein>
    <submittedName>
        <fullName evidence="4">Cro/CI family transcriptional regulator</fullName>
    </submittedName>
    <submittedName>
        <fullName evidence="3">Putative acetyltransferase</fullName>
    </submittedName>
</protein>
<dbReference type="InterPro" id="IPR010982">
    <property type="entry name" value="Lambda_DNA-bd_dom_sf"/>
</dbReference>
<dbReference type="Gene3D" id="1.10.260.40">
    <property type="entry name" value="lambda repressor-like DNA-binding domains"/>
    <property type="match status" value="1"/>
</dbReference>
<dbReference type="CDD" id="cd00093">
    <property type="entry name" value="HTH_XRE"/>
    <property type="match status" value="1"/>
</dbReference>
<dbReference type="InterPro" id="IPR001387">
    <property type="entry name" value="Cro/C1-type_HTH"/>
</dbReference>
<evidence type="ECO:0000313" key="8">
    <source>
        <dbReference type="Proteomes" id="UP000275613"/>
    </source>
</evidence>
<comment type="caution">
    <text evidence="3">The sequence shown here is derived from an EMBL/GenBank/DDBJ whole genome shotgun (WGS) entry which is preliminary data.</text>
</comment>
<dbReference type="EMBL" id="LJQI01000399">
    <property type="protein sequence ID" value="KPX20981.1"/>
    <property type="molecule type" value="Genomic_DNA"/>
</dbReference>
<dbReference type="EMBL" id="RBPV01000130">
    <property type="protein sequence ID" value="RMO62550.1"/>
    <property type="molecule type" value="Genomic_DNA"/>
</dbReference>
<dbReference type="AlphaFoldDB" id="A0A0P9Q8Y1"/>